<evidence type="ECO:0000256" key="1">
    <source>
        <dbReference type="SAM" id="MobiDB-lite"/>
    </source>
</evidence>
<evidence type="ECO:0000313" key="3">
    <source>
        <dbReference type="Proteomes" id="UP001488838"/>
    </source>
</evidence>
<sequence>MPRPICQAEVIHCQLSDCLERAKLTTSTLISYLASQGAYYIAVQGRSTYVVPKQYPVQPGAPGFYPGESPTEFGTYAGAYYPAQESPSPPPSVDLSCDPVSEPKEVSSVAPVTILSATPPMAPSDTSDQEEEVEEEEEGRETESEKSLGQPEEADETWDSKEDKIHHAESIQPGEQKYEYKSDQWKPLNLERKKRYDKEFLLGFQFIFASMQKPEGLPHITDVVLDKANKTPLWQLDPFRLPVINCGPDFTPSFANLG</sequence>
<dbReference type="GO" id="GO:0003729">
    <property type="term" value="F:mRNA binding"/>
    <property type="evidence" value="ECO:0007669"/>
    <property type="project" value="TreeGrafter"/>
</dbReference>
<name>A0AAW0I5Q4_MYOGA</name>
<reference evidence="2 3" key="1">
    <citation type="journal article" date="2023" name="bioRxiv">
        <title>Conserved and derived expression patterns and positive selection on dental genes reveal complex evolutionary context of ever-growing rodent molars.</title>
        <authorList>
            <person name="Calamari Z.T."/>
            <person name="Song A."/>
            <person name="Cohen E."/>
            <person name="Akter M."/>
            <person name="Roy R.D."/>
            <person name="Hallikas O."/>
            <person name="Christensen M.M."/>
            <person name="Li P."/>
            <person name="Marangoni P."/>
            <person name="Jernvall J."/>
            <person name="Klein O.D."/>
        </authorList>
    </citation>
    <scope>NUCLEOTIDE SEQUENCE [LARGE SCALE GENOMIC DNA]</scope>
    <source>
        <strain evidence="2">V071</strain>
    </source>
</reference>
<dbReference type="Proteomes" id="UP001488838">
    <property type="component" value="Unassembled WGS sequence"/>
</dbReference>
<feature type="region of interest" description="Disordered" evidence="1">
    <location>
        <begin position="80"/>
        <end position="181"/>
    </location>
</feature>
<protein>
    <submittedName>
        <fullName evidence="2">Uncharacterized protein</fullName>
    </submittedName>
</protein>
<dbReference type="EMBL" id="JBBHLL010000214">
    <property type="protein sequence ID" value="KAK7809733.1"/>
    <property type="molecule type" value="Genomic_DNA"/>
</dbReference>
<feature type="compositionally biased region" description="Acidic residues" evidence="1">
    <location>
        <begin position="127"/>
        <end position="140"/>
    </location>
</feature>
<dbReference type="PANTHER" id="PTHR23253:SF10">
    <property type="entry name" value="EUKARYOTIC TRANSLATION INITIATION FACTOR 4 GAMMA 1"/>
    <property type="match status" value="1"/>
</dbReference>
<keyword evidence="3" id="KW-1185">Reference proteome</keyword>
<gene>
    <name evidence="2" type="ORF">U0070_010529</name>
</gene>
<dbReference type="GO" id="GO:0003743">
    <property type="term" value="F:translation initiation factor activity"/>
    <property type="evidence" value="ECO:0007669"/>
    <property type="project" value="TreeGrafter"/>
</dbReference>
<comment type="caution">
    <text evidence="2">The sequence shown here is derived from an EMBL/GenBank/DDBJ whole genome shotgun (WGS) entry which is preliminary data.</text>
</comment>
<feature type="compositionally biased region" description="Basic and acidic residues" evidence="1">
    <location>
        <begin position="158"/>
        <end position="169"/>
    </location>
</feature>
<dbReference type="PANTHER" id="PTHR23253">
    <property type="entry name" value="EUKARYOTIC TRANSLATION INITIATION FACTOR 4 GAMMA"/>
    <property type="match status" value="1"/>
</dbReference>
<organism evidence="2 3">
    <name type="scientific">Myodes glareolus</name>
    <name type="common">Bank vole</name>
    <name type="synonym">Clethrionomys glareolus</name>
    <dbReference type="NCBI Taxonomy" id="447135"/>
    <lineage>
        <taxon>Eukaryota</taxon>
        <taxon>Metazoa</taxon>
        <taxon>Chordata</taxon>
        <taxon>Craniata</taxon>
        <taxon>Vertebrata</taxon>
        <taxon>Euteleostomi</taxon>
        <taxon>Mammalia</taxon>
        <taxon>Eutheria</taxon>
        <taxon>Euarchontoglires</taxon>
        <taxon>Glires</taxon>
        <taxon>Rodentia</taxon>
        <taxon>Myomorpha</taxon>
        <taxon>Muroidea</taxon>
        <taxon>Cricetidae</taxon>
        <taxon>Arvicolinae</taxon>
        <taxon>Myodes</taxon>
    </lineage>
</organism>
<accession>A0AAW0I5Q4</accession>
<dbReference type="AlphaFoldDB" id="A0AAW0I5Q4"/>
<evidence type="ECO:0000313" key="2">
    <source>
        <dbReference type="EMBL" id="KAK7809733.1"/>
    </source>
</evidence>
<proteinExistence type="predicted"/>
<dbReference type="GO" id="GO:0016281">
    <property type="term" value="C:eukaryotic translation initiation factor 4F complex"/>
    <property type="evidence" value="ECO:0007669"/>
    <property type="project" value="TreeGrafter"/>
</dbReference>